<protein>
    <recommendedName>
        <fullName evidence="7">RING-type domain-containing protein</fullName>
    </recommendedName>
</protein>
<dbReference type="SUPFAM" id="SSF48371">
    <property type="entry name" value="ARM repeat"/>
    <property type="match status" value="2"/>
</dbReference>
<dbReference type="PANTHER" id="PTHR22895">
    <property type="entry name" value="ARMADILLO REPEAT-CONTAINING PROTEIN 6"/>
    <property type="match status" value="1"/>
</dbReference>
<dbReference type="InterPro" id="IPR001841">
    <property type="entry name" value="Znf_RING"/>
</dbReference>
<sequence length="2980" mass="321856">MTSQGQALASWDAPVEAYTLQGGWGFSRPPIVPAAQAQLFYPRVASVQIDSSAFVPVSSVRQVSHAAELATLEWGERIMPKRMASIKPSSKTSSRRASKSYSAAAEYPPNGFSGQLCAIFSPQFVFGIILFFDIILLFCILIRHLFGERVMQELAESMTSPLAAAMVVSSGGAHLIASAVKQFKAHGSQKVSISKCKASKAASASKPAAGDKVEVKVPLQETAQSLCASIVTEPLHQQSNGDSIHLITIKDAKKDDVQHPQVVPTCNEARRKRQRTSDELLEFDDHKGDCHCKGSSEMYAVNSTPGETRAEMNLPVGAYLWRSASEFPSLCSSIQWDVNDCTGSSKGEAKCSKWVELVKNKTNHPKMSELDCLNVLEKEARGAKGEEISLVHAGSSQIGSDDVLISLSKKFGEVSRTLLEAMVDEVCDSRSSSCRSAELEASIMSRLQGMVTASVQSLPLGSTTQCKVLFTKQRDLANHSNRSAKVWCSTAREKTKGKSFSDVKVRKSSGLDEANEHLKGQKIQSSYSETACIMSPPADLHPCSRQHQSSDRDSKEKQENLRVLESRVSFNKGVDSKEEGMMRDDFNSCKVTTDGSLQEARQVAFPSVLNLAKEAGLPDVVATACHALDKLINAALQGKGAANNGVTASQLSGRRRGKVMPAELYVALTEALVEIVQVLKDQVDLLCWCLDCLGSILPPTTLNRPTHDGFASSACSAFDSFLSSKELLHANGCKGRKADSGAAGRQTSCEQSDSQTVKASGSASAGCVEMSFRSMPKSVSGASSSDAALLTGDNSSTGVIGSSLCSSISSGSAASSLSALAAVAYTATVPMLAEKAVKAILSAIQPCDIEPQSTQAALHALSAHLSSTNSKYVCDDVITFIIAAMREFKYDADMQTESCITLSALNRAISAATGHCAWSTILDNMNTHHTNVVVQRAGCSALHVLCTRAGLGVLEWGSGKRPERAGKDSDREAGVEVLVSAMLSFPDDVRIQWHGCSALWTLVDSAGTRSVVTMVDSGALRAVTRAMRVCRTNEIMQQEGCNMIGTMARLLVEGGYGFGSQPIVQASELRTSHKVDRHGDGNKCSKDIYRHGDEHKTLHKTKVHEVTQQGERFLGLSEQWWEALKVVVSAMRSFKKSKSVQSNGTFALGCILKGAMESIHTGSTPSSVPSFDLSVHRDEWSQKKLVSSSRACREQLGYRRSESTKFERGALEDIEQLNEAVEVTMVAMPEFPKVETIQVWGCAVLQQVFIAYVNYSKHIMLLSSAGSASCGSSQGGGLRKVVKQAAFCSDNLSHSSALANLVLSQATSTMFMISGMMALSYNGPAGNSDQQGIEKPSVFCDSRVLTKSGTGKSMGLRPQSAQTNQALTSVRQSWCAALGAIGDVFGHLTQSTEVSVGKNLPKIANGFDIKAASTGATESSSKEIPFVSGKVAPMTAIKRLETEHFDRKVGVPAGDCSPPSYILPNSQGVKSKCFTPGANSLVNLPSCKPVRVEDNFSKSKPGKRSSRALTKSDATEQVFSQSEWGAKGDFCQQQVIEDIKAWQEATESLAKIAEMVGFPMSVKNAILAIRTILYKLEDAETVIWACHALVGLYLTWENVHLFKPGLECDREEFKAKIWGEGDVGVRQLVYLVSHWTKQNRMDVVTLALQALYRACVFAATVREIEEVFTPSDCGIEAVLDAILKVLGSGGSLFQRKKVVQQACCVLTEVCGYSIPAQIAFAAAGGADIILAAMERFDEDNEVLFNGLHALGLDSRSQVDFNVLWNAALHRNNLGNGGKKGSKKKGAAYSFVSFSHVFKEGTSVSIPTRVPTDGKAIVEEVSYESEYRGFRISSQLERLIFDENSQMGRFVTWLIVGPGCGGPSFCADVLRRLNLLSPKQSEMQSHVCLVIGHMSLRNIKWCQDFLESGGLEAVLACLEGICPSRAKRVLSLPVCVDGVKETLQFDLPQHDTRSAVGRTKLVSRSKHSDSSERGVACVENSHLHYAACIALTGIMRDQKAINPLSVNVVIKALVLALHHYGGLSHLDLYIARVQGVQAEVCAAARLALARLGVSWVGDSRSKQLAHEAAEVGDLISLEALSKKHVDIMALDGSGRAPFWYAEQSGQFKVVEYLKEQEQSVGKRRAREKSKSKGRRSASKGDPQSVNVRSAVQDFCSSDASREQLELPQTAAVEDPDIRLQVLQERNSRLTLSGTADQSAKETLNTTHAKENFNVDADCSMPCVVGQDTEISRGALKKEHDSLLPPTKEINPLEAERKVTRRKKTRGKKSQANQQFSGQDIAAKSGMQSPLTVSENVVDDSQVHAVEQVLVVLKKESCNEVVSESLADSDEIRIDKSTCEGSPNLTVLSAGEKSPGDIATCENHDQSKHANKLLQDALVSGVVENLEAAIRTCTAPESGADDTLLKKVRAALAKRLKRVEKSAQLEKELSAAVQEGSSSRLLAAIVAIENVPRFAAASSEKITEARSVLLEIQKKEILAVKEEALKKVMSGSDIEAASMPLECEKDTGDAAGEPRLVKAGKVRGNKCTESVLGSKTEPSEAQIKENRKGWQKIDIEGHSNTTFKREDNDVHRSLIEGDLVNSGCQKERGEGQTLKVLLQPLMKVQDSSVFTGSKSGRVLPDAVLRLSGNTHATEERPPLLPTPPAYTATPLLSDHVARSVIQPPRHRDQPALLLERTPITPQLFHTAKGAPYGHSYREVLEGKDDVSEGCSSLKDFGSEINELGPSHISQLFPPCSSPQLFSANSDPLCYNSWSSGYSEQGGSVFKPGPSLTNIESTHLSGDFVPSSTTLFSSAYGESDQFLSGSGFAGSHFSVALPSHHRPVHLQASESNGSSLPAFVQQALSCTCDDDDDGQVKSVNSASWMNSSALCFPEELQGNSNAVKHYESFGSHPEPLLFKEKTRQLRFLNQDFQHLSQVHLQQSGILDTSLGVSCSVCLDNPKDATLISCGHQLCKGCAEQMHRLHHHCPVCNRMIETVLSLCS</sequence>
<gene>
    <name evidence="8" type="ORF">GOP47_0016854</name>
</gene>
<keyword evidence="3" id="KW-0862">Zinc</keyword>
<dbReference type="InterPro" id="IPR011989">
    <property type="entry name" value="ARM-like"/>
</dbReference>
<evidence type="ECO:0000256" key="4">
    <source>
        <dbReference type="PROSITE-ProRule" id="PRU00175"/>
    </source>
</evidence>
<keyword evidence="6" id="KW-0472">Membrane</keyword>
<feature type="domain" description="RING-type" evidence="7">
    <location>
        <begin position="2931"/>
        <end position="2969"/>
    </location>
</feature>
<keyword evidence="6" id="KW-0812">Transmembrane</keyword>
<evidence type="ECO:0000256" key="5">
    <source>
        <dbReference type="SAM" id="MobiDB-lite"/>
    </source>
</evidence>
<keyword evidence="2 4" id="KW-0863">Zinc-finger</keyword>
<accession>A0A9D4UIH1</accession>
<dbReference type="EMBL" id="JABFUD020000016">
    <property type="protein sequence ID" value="KAI5068509.1"/>
    <property type="molecule type" value="Genomic_DNA"/>
</dbReference>
<evidence type="ECO:0000313" key="9">
    <source>
        <dbReference type="Proteomes" id="UP000886520"/>
    </source>
</evidence>
<name>A0A9D4UIH1_ADICA</name>
<dbReference type="OrthoDB" id="1913494at2759"/>
<dbReference type="Pfam" id="PF13920">
    <property type="entry name" value="zf-C3HC4_3"/>
    <property type="match status" value="1"/>
</dbReference>
<feature type="compositionally biased region" description="Basic and acidic residues" evidence="5">
    <location>
        <begin position="548"/>
        <end position="559"/>
    </location>
</feature>
<dbReference type="SMART" id="SM00184">
    <property type="entry name" value="RING"/>
    <property type="match status" value="1"/>
</dbReference>
<feature type="compositionally biased region" description="Basic residues" evidence="5">
    <location>
        <begin position="2120"/>
        <end position="2136"/>
    </location>
</feature>
<evidence type="ECO:0000256" key="6">
    <source>
        <dbReference type="SAM" id="Phobius"/>
    </source>
</evidence>
<dbReference type="SUPFAM" id="SSF48403">
    <property type="entry name" value="Ankyrin repeat"/>
    <property type="match status" value="1"/>
</dbReference>
<evidence type="ECO:0000256" key="1">
    <source>
        <dbReference type="ARBA" id="ARBA00022723"/>
    </source>
</evidence>
<dbReference type="InterPro" id="IPR013083">
    <property type="entry name" value="Znf_RING/FYVE/PHD"/>
</dbReference>
<reference evidence="8" key="1">
    <citation type="submission" date="2021-01" db="EMBL/GenBank/DDBJ databases">
        <title>Adiantum capillus-veneris genome.</title>
        <authorList>
            <person name="Fang Y."/>
            <person name="Liao Q."/>
        </authorList>
    </citation>
    <scope>NUCLEOTIDE SEQUENCE</scope>
    <source>
        <strain evidence="8">H3</strain>
        <tissue evidence="8">Leaf</tissue>
    </source>
</reference>
<feature type="region of interest" description="Disordered" evidence="5">
    <location>
        <begin position="538"/>
        <end position="559"/>
    </location>
</feature>
<evidence type="ECO:0000259" key="7">
    <source>
        <dbReference type="PROSITE" id="PS50089"/>
    </source>
</evidence>
<evidence type="ECO:0000256" key="3">
    <source>
        <dbReference type="ARBA" id="ARBA00022833"/>
    </source>
</evidence>
<proteinExistence type="predicted"/>
<dbReference type="Gene3D" id="1.25.10.10">
    <property type="entry name" value="Leucine-rich Repeat Variant"/>
    <property type="match status" value="2"/>
</dbReference>
<comment type="caution">
    <text evidence="8">The sequence shown here is derived from an EMBL/GenBank/DDBJ whole genome shotgun (WGS) entry which is preliminary data.</text>
</comment>
<dbReference type="InterPro" id="IPR017907">
    <property type="entry name" value="Znf_RING_CS"/>
</dbReference>
<evidence type="ECO:0000256" key="2">
    <source>
        <dbReference type="ARBA" id="ARBA00022771"/>
    </source>
</evidence>
<dbReference type="Proteomes" id="UP000886520">
    <property type="component" value="Chromosome 16"/>
</dbReference>
<dbReference type="InterPro" id="IPR016024">
    <property type="entry name" value="ARM-type_fold"/>
</dbReference>
<feature type="region of interest" description="Disordered" evidence="5">
    <location>
        <begin position="2119"/>
        <end position="2147"/>
    </location>
</feature>
<keyword evidence="9" id="KW-1185">Reference proteome</keyword>
<dbReference type="PROSITE" id="PS50089">
    <property type="entry name" value="ZF_RING_2"/>
    <property type="match status" value="1"/>
</dbReference>
<dbReference type="GO" id="GO:0008270">
    <property type="term" value="F:zinc ion binding"/>
    <property type="evidence" value="ECO:0007669"/>
    <property type="project" value="UniProtKB-KW"/>
</dbReference>
<keyword evidence="6" id="KW-1133">Transmembrane helix</keyword>
<evidence type="ECO:0000313" key="8">
    <source>
        <dbReference type="EMBL" id="KAI5068509.1"/>
    </source>
</evidence>
<organism evidence="8 9">
    <name type="scientific">Adiantum capillus-veneris</name>
    <name type="common">Maidenhair fern</name>
    <dbReference type="NCBI Taxonomy" id="13818"/>
    <lineage>
        <taxon>Eukaryota</taxon>
        <taxon>Viridiplantae</taxon>
        <taxon>Streptophyta</taxon>
        <taxon>Embryophyta</taxon>
        <taxon>Tracheophyta</taxon>
        <taxon>Polypodiopsida</taxon>
        <taxon>Polypodiidae</taxon>
        <taxon>Polypodiales</taxon>
        <taxon>Pteridineae</taxon>
        <taxon>Pteridaceae</taxon>
        <taxon>Vittarioideae</taxon>
        <taxon>Adiantum</taxon>
    </lineage>
</organism>
<dbReference type="InterPro" id="IPR036770">
    <property type="entry name" value="Ankyrin_rpt-contain_sf"/>
</dbReference>
<dbReference type="PANTHER" id="PTHR22895:SF8">
    <property type="entry name" value="RING-TYPE DOMAIN-CONTAINING PROTEIN"/>
    <property type="match status" value="1"/>
</dbReference>
<dbReference type="SUPFAM" id="SSF57850">
    <property type="entry name" value="RING/U-box"/>
    <property type="match status" value="1"/>
</dbReference>
<feature type="transmembrane region" description="Helical" evidence="6">
    <location>
        <begin position="124"/>
        <end position="146"/>
    </location>
</feature>
<dbReference type="PROSITE" id="PS00518">
    <property type="entry name" value="ZF_RING_1"/>
    <property type="match status" value="1"/>
</dbReference>
<dbReference type="Gene3D" id="3.30.40.10">
    <property type="entry name" value="Zinc/RING finger domain, C3HC4 (zinc finger)"/>
    <property type="match status" value="1"/>
</dbReference>
<feature type="compositionally biased region" description="Basic residues" evidence="5">
    <location>
        <begin position="2257"/>
        <end position="2267"/>
    </location>
</feature>
<keyword evidence="1" id="KW-0479">Metal-binding</keyword>
<feature type="region of interest" description="Disordered" evidence="5">
    <location>
        <begin position="2255"/>
        <end position="2280"/>
    </location>
</feature>